<dbReference type="Pfam" id="PF17919">
    <property type="entry name" value="RT_RNaseH_2"/>
    <property type="match status" value="1"/>
</dbReference>
<dbReference type="PANTHER" id="PTHR37984:SF5">
    <property type="entry name" value="PROTEIN NYNRIN-LIKE"/>
    <property type="match status" value="1"/>
</dbReference>
<dbReference type="FunFam" id="3.30.70.270:FF:000020">
    <property type="entry name" value="Transposon Tf2-6 polyprotein-like Protein"/>
    <property type="match status" value="1"/>
</dbReference>
<keyword evidence="1" id="KW-0511">Multifunctional enzyme</keyword>
<reference evidence="4" key="2">
    <citation type="submission" date="2025-09" db="UniProtKB">
        <authorList>
            <consortium name="Ensembl"/>
        </authorList>
    </citation>
    <scope>IDENTIFICATION</scope>
</reference>
<dbReference type="GO" id="GO:0003824">
    <property type="term" value="F:catalytic activity"/>
    <property type="evidence" value="ECO:0007669"/>
    <property type="project" value="UniProtKB-KW"/>
</dbReference>
<keyword evidence="5" id="KW-1185">Reference proteome</keyword>
<evidence type="ECO:0000313" key="4">
    <source>
        <dbReference type="Ensembl" id="ENSONIP00000061888.1"/>
    </source>
</evidence>
<dbReference type="Gene3D" id="3.30.70.270">
    <property type="match status" value="1"/>
</dbReference>
<dbReference type="OMA" id="CKSTINW"/>
<dbReference type="Ensembl" id="ENSONIT00000089410.1">
    <property type="protein sequence ID" value="ENSONIP00000061888.1"/>
    <property type="gene ID" value="ENSONIG00000038394.1"/>
</dbReference>
<proteinExistence type="predicted"/>
<dbReference type="InterPro" id="IPR043128">
    <property type="entry name" value="Rev_trsase/Diguanyl_cyclase"/>
</dbReference>
<evidence type="ECO:0000256" key="2">
    <source>
        <dbReference type="SAM" id="MobiDB-lite"/>
    </source>
</evidence>
<dbReference type="Proteomes" id="UP000005207">
    <property type="component" value="Unplaced"/>
</dbReference>
<accession>A0A669DR80</accession>
<sequence>MDIVGPLVKSSSGHQYILVVCDYATRFPEAFPLRAMDKVEAIQKCPRPRTKKEVRSFLGLVGWYRRFVPQFATIAGPLTALTSKHQRNPVTWTTECENVCNMLKTYLCRTPVLRSLDFSKKFMVQVNASTIGLGAVLARGDPGEEYLVLYLSQKLVPRETNYSTVEKEALAIKWELMKLRYYLLGREFELETDHRAFTWIHSMKDHNTDGKPRKKSVCERKDGGITLMPSGRGNGI</sequence>
<organism evidence="4 5">
    <name type="scientific">Oreochromis niloticus</name>
    <name type="common">Nile tilapia</name>
    <name type="synonym">Tilapia nilotica</name>
    <dbReference type="NCBI Taxonomy" id="8128"/>
    <lineage>
        <taxon>Eukaryota</taxon>
        <taxon>Metazoa</taxon>
        <taxon>Chordata</taxon>
        <taxon>Craniata</taxon>
        <taxon>Vertebrata</taxon>
        <taxon>Euteleostomi</taxon>
        <taxon>Actinopterygii</taxon>
        <taxon>Neopterygii</taxon>
        <taxon>Teleostei</taxon>
        <taxon>Neoteleostei</taxon>
        <taxon>Acanthomorphata</taxon>
        <taxon>Ovalentaria</taxon>
        <taxon>Cichlomorphae</taxon>
        <taxon>Cichliformes</taxon>
        <taxon>Cichlidae</taxon>
        <taxon>African cichlids</taxon>
        <taxon>Pseudocrenilabrinae</taxon>
        <taxon>Oreochromini</taxon>
        <taxon>Oreochromis</taxon>
    </lineage>
</organism>
<dbReference type="SUPFAM" id="SSF56672">
    <property type="entry name" value="DNA/RNA polymerases"/>
    <property type="match status" value="1"/>
</dbReference>
<dbReference type="FunFam" id="3.10.20.370:FF:000001">
    <property type="entry name" value="Retrovirus-related Pol polyprotein from transposon 17.6-like protein"/>
    <property type="match status" value="1"/>
</dbReference>
<dbReference type="InterPro" id="IPR041577">
    <property type="entry name" value="RT_RNaseH_2"/>
</dbReference>
<evidence type="ECO:0000256" key="1">
    <source>
        <dbReference type="ARBA" id="ARBA00023268"/>
    </source>
</evidence>
<evidence type="ECO:0000313" key="5">
    <source>
        <dbReference type="Proteomes" id="UP000005207"/>
    </source>
</evidence>
<dbReference type="AlphaFoldDB" id="A0A669DR80"/>
<feature type="compositionally biased region" description="Basic and acidic residues" evidence="2">
    <location>
        <begin position="210"/>
        <end position="223"/>
    </location>
</feature>
<dbReference type="CDD" id="cd09274">
    <property type="entry name" value="RNase_HI_RT_Ty3"/>
    <property type="match status" value="1"/>
</dbReference>
<dbReference type="InterPro" id="IPR043502">
    <property type="entry name" value="DNA/RNA_pol_sf"/>
</dbReference>
<feature type="domain" description="Reverse transcriptase/retrotransposon-derived protein RNase H-like" evidence="3">
    <location>
        <begin position="92"/>
        <end position="189"/>
    </location>
</feature>
<protein>
    <recommendedName>
        <fullName evidence="3">Reverse transcriptase/retrotransposon-derived protein RNase H-like domain-containing protein</fullName>
    </recommendedName>
</protein>
<dbReference type="InParanoid" id="A0A669DR80"/>
<evidence type="ECO:0000259" key="3">
    <source>
        <dbReference type="Pfam" id="PF17919"/>
    </source>
</evidence>
<dbReference type="Gene3D" id="3.10.20.370">
    <property type="match status" value="1"/>
</dbReference>
<name>A0A669DR80_ORENI</name>
<dbReference type="PANTHER" id="PTHR37984">
    <property type="entry name" value="PROTEIN CBG26694"/>
    <property type="match status" value="1"/>
</dbReference>
<reference evidence="4" key="1">
    <citation type="submission" date="2025-08" db="UniProtKB">
        <authorList>
            <consortium name="Ensembl"/>
        </authorList>
    </citation>
    <scope>IDENTIFICATION</scope>
</reference>
<feature type="region of interest" description="Disordered" evidence="2">
    <location>
        <begin position="210"/>
        <end position="236"/>
    </location>
</feature>
<dbReference type="GeneTree" id="ENSGT01100000263500"/>
<dbReference type="InterPro" id="IPR050951">
    <property type="entry name" value="Retrovirus_Pol_polyprotein"/>
</dbReference>